<proteinExistence type="predicted"/>
<dbReference type="AlphaFoldDB" id="A0A1B7KMM0"/>
<sequence length="73" mass="8540">MFLYRFEVTTKTEIIYVVIAANDDEQAFRLVEVELEKHFFKVPDYTDISLHEKKPIRRGGGFVVCSEPRRSSS</sequence>
<evidence type="ECO:0008006" key="3">
    <source>
        <dbReference type="Google" id="ProtNLM"/>
    </source>
</evidence>
<organism evidence="1 2">
    <name type="scientific">Parageobacillus thermoglucosidasius</name>
    <name type="common">Geobacillus thermoglucosidasius</name>
    <dbReference type="NCBI Taxonomy" id="1426"/>
    <lineage>
        <taxon>Bacteria</taxon>
        <taxon>Bacillati</taxon>
        <taxon>Bacillota</taxon>
        <taxon>Bacilli</taxon>
        <taxon>Bacillales</taxon>
        <taxon>Anoxybacillaceae</taxon>
        <taxon>Parageobacillus</taxon>
    </lineage>
</organism>
<name>A0A1B7KMM0_PARTM</name>
<dbReference type="InterPro" id="IPR024998">
    <property type="entry name" value="DUF3906"/>
</dbReference>
<dbReference type="OrthoDB" id="2382322at2"/>
<accession>A0A1B7KMM0</accession>
<dbReference type="RefSeq" id="WP_064553321.1">
    <property type="nucleotide sequence ID" value="NZ_LXMA01000043.1"/>
</dbReference>
<dbReference type="Pfam" id="PF13046">
    <property type="entry name" value="DUF3906"/>
    <property type="match status" value="1"/>
</dbReference>
<dbReference type="Proteomes" id="UP000078290">
    <property type="component" value="Unassembled WGS sequence"/>
</dbReference>
<protein>
    <recommendedName>
        <fullName evidence="3">DUF3906 family protein</fullName>
    </recommendedName>
</protein>
<comment type="caution">
    <text evidence="1">The sequence shown here is derived from an EMBL/GenBank/DDBJ whole genome shotgun (WGS) entry which is preliminary data.</text>
</comment>
<gene>
    <name evidence="1" type="ORF">A7K69_14685</name>
</gene>
<reference evidence="2" key="1">
    <citation type="submission" date="2016-05" db="EMBL/GenBank/DDBJ databases">
        <authorList>
            <person name="Wang W."/>
            <person name="Zhu L."/>
        </authorList>
    </citation>
    <scope>NUCLEOTIDE SEQUENCE [LARGE SCALE GENOMIC DNA]</scope>
    <source>
        <strain evidence="2">W-2</strain>
    </source>
</reference>
<evidence type="ECO:0000313" key="1">
    <source>
        <dbReference type="EMBL" id="OAT71331.1"/>
    </source>
</evidence>
<dbReference type="EMBL" id="LXMA01000043">
    <property type="protein sequence ID" value="OAT71331.1"/>
    <property type="molecule type" value="Genomic_DNA"/>
</dbReference>
<evidence type="ECO:0000313" key="2">
    <source>
        <dbReference type="Proteomes" id="UP000078290"/>
    </source>
</evidence>